<feature type="transmembrane region" description="Helical" evidence="1">
    <location>
        <begin position="98"/>
        <end position="121"/>
    </location>
</feature>
<comment type="caution">
    <text evidence="2">The sequence shown here is derived from an EMBL/GenBank/DDBJ whole genome shotgun (WGS) entry which is preliminary data.</text>
</comment>
<dbReference type="EMBL" id="LJIJ01001074">
    <property type="protein sequence ID" value="ODM93107.1"/>
    <property type="molecule type" value="Genomic_DNA"/>
</dbReference>
<dbReference type="Proteomes" id="UP000094527">
    <property type="component" value="Unassembled WGS sequence"/>
</dbReference>
<keyword evidence="1" id="KW-1133">Transmembrane helix</keyword>
<feature type="transmembrane region" description="Helical" evidence="1">
    <location>
        <begin position="223"/>
        <end position="244"/>
    </location>
</feature>
<keyword evidence="1" id="KW-0812">Transmembrane</keyword>
<keyword evidence="3" id="KW-1185">Reference proteome</keyword>
<protein>
    <submittedName>
        <fullName evidence="2">Uncharacterized protein</fullName>
    </submittedName>
</protein>
<evidence type="ECO:0000313" key="3">
    <source>
        <dbReference type="Proteomes" id="UP000094527"/>
    </source>
</evidence>
<organism evidence="2 3">
    <name type="scientific">Orchesella cincta</name>
    <name type="common">Springtail</name>
    <name type="synonym">Podura cincta</name>
    <dbReference type="NCBI Taxonomy" id="48709"/>
    <lineage>
        <taxon>Eukaryota</taxon>
        <taxon>Metazoa</taxon>
        <taxon>Ecdysozoa</taxon>
        <taxon>Arthropoda</taxon>
        <taxon>Hexapoda</taxon>
        <taxon>Collembola</taxon>
        <taxon>Entomobryomorpha</taxon>
        <taxon>Entomobryoidea</taxon>
        <taxon>Orchesellidae</taxon>
        <taxon>Orchesellinae</taxon>
        <taxon>Orchesella</taxon>
    </lineage>
</organism>
<reference evidence="2 3" key="1">
    <citation type="journal article" date="2016" name="Genome Biol. Evol.">
        <title>Gene Family Evolution Reflects Adaptation to Soil Environmental Stressors in the Genome of the Collembolan Orchesella cincta.</title>
        <authorList>
            <person name="Faddeeva-Vakhrusheva A."/>
            <person name="Derks M.F."/>
            <person name="Anvar S.Y."/>
            <person name="Agamennone V."/>
            <person name="Suring W."/>
            <person name="Smit S."/>
            <person name="van Straalen N.M."/>
            <person name="Roelofs D."/>
        </authorList>
    </citation>
    <scope>NUCLEOTIDE SEQUENCE [LARGE SCALE GENOMIC DNA]</scope>
    <source>
        <tissue evidence="2">Mixed pool</tissue>
    </source>
</reference>
<dbReference type="AlphaFoldDB" id="A0A1D2MJA0"/>
<evidence type="ECO:0000313" key="2">
    <source>
        <dbReference type="EMBL" id="ODM93107.1"/>
    </source>
</evidence>
<gene>
    <name evidence="2" type="ORF">Ocin01_13568</name>
</gene>
<name>A0A1D2MJA0_ORCCI</name>
<keyword evidence="1" id="KW-0472">Membrane</keyword>
<evidence type="ECO:0000256" key="1">
    <source>
        <dbReference type="SAM" id="Phobius"/>
    </source>
</evidence>
<accession>A0A1D2MJA0</accession>
<sequence length="326" mass="38201">MLSKAARRIFSFLHHWSIPVCHRLEKTLEKFRDVASSFPPLESTFTHSPIYVSYNSYFSYKYSKVHCKQELRQVVLHIFFLKQFGSEKYESGKKLWNFIYTIYGSQCFGSTLSSMLFTVWYRHEAWFPFNLIPHDIFWKYEHQIWPTVLVVVFEETFEICQWGAFAFISYVNLVYLHTTSVTMTILQKNSTTTSWTLKDLEETLLIYSKLRVLNTMYDNTFRYTFHPVFNTICGAMVVTCMFLLMKTSKIDDPSVFGLCLCLGTACNLRNVAVANFTSCISTDSANLHDSLRQRARNRIQHCFTKSFCAFGKLKWVLCIECHVAHL</sequence>
<proteinExistence type="predicted"/>